<evidence type="ECO:0000313" key="4">
    <source>
        <dbReference type="EMBL" id="ALV41690.1"/>
    </source>
</evidence>
<feature type="region of interest" description="Disordered" evidence="2">
    <location>
        <begin position="36"/>
        <end position="91"/>
    </location>
</feature>
<feature type="repeat" description="WD" evidence="1">
    <location>
        <begin position="781"/>
        <end position="824"/>
    </location>
</feature>
<evidence type="ECO:0000313" key="5">
    <source>
        <dbReference type="Proteomes" id="UP000065151"/>
    </source>
</evidence>
<dbReference type="InterPro" id="IPR024983">
    <property type="entry name" value="CHAT_dom"/>
</dbReference>
<organism evidence="4">
    <name type="scientific">Pseudarthrobacter sulfonivorans</name>
    <dbReference type="NCBI Taxonomy" id="121292"/>
    <lineage>
        <taxon>Bacteria</taxon>
        <taxon>Bacillati</taxon>
        <taxon>Actinomycetota</taxon>
        <taxon>Actinomycetes</taxon>
        <taxon>Micrococcales</taxon>
        <taxon>Micrococcaceae</taxon>
        <taxon>Pseudarthrobacter</taxon>
    </lineage>
</organism>
<evidence type="ECO:0000256" key="2">
    <source>
        <dbReference type="SAM" id="MobiDB-lite"/>
    </source>
</evidence>
<proteinExistence type="predicted"/>
<dbReference type="KEGG" id="psul:AU252_11455"/>
<dbReference type="SUPFAM" id="SSF52540">
    <property type="entry name" value="P-loop containing nucleoside triphosphate hydrolases"/>
    <property type="match status" value="1"/>
</dbReference>
<evidence type="ECO:0000256" key="1">
    <source>
        <dbReference type="PROSITE-ProRule" id="PRU00221"/>
    </source>
</evidence>
<dbReference type="SUPFAM" id="SSF50978">
    <property type="entry name" value="WD40 repeat-like"/>
    <property type="match status" value="1"/>
</dbReference>
<dbReference type="Proteomes" id="UP000065151">
    <property type="component" value="Chromosome"/>
</dbReference>
<dbReference type="Gene3D" id="2.130.10.10">
    <property type="entry name" value="YVTN repeat-like/Quinoprotein amine dehydrogenase"/>
    <property type="match status" value="2"/>
</dbReference>
<dbReference type="STRING" id="121292.AU252_11455"/>
<dbReference type="EMBL" id="CP013747">
    <property type="protein sequence ID" value="ALV41690.1"/>
    <property type="molecule type" value="Genomic_DNA"/>
</dbReference>
<reference evidence="4 5" key="1">
    <citation type="submission" date="2015-12" db="EMBL/GenBank/DDBJ databases">
        <authorList>
            <person name="Shamseldin A."/>
            <person name="Moawad H."/>
            <person name="Abd El-Rahim W.M."/>
            <person name="Sadowsky M.J."/>
        </authorList>
    </citation>
    <scope>NUCLEOTIDE SEQUENCE [LARGE SCALE GENOMIC DNA]</scope>
    <source>
        <strain evidence="4 5">Ar51</strain>
    </source>
</reference>
<dbReference type="PANTHER" id="PTHR44156">
    <property type="entry name" value="SUPERNUMERARY LIMBS, ISOFORM B-RELATED"/>
    <property type="match status" value="1"/>
</dbReference>
<dbReference type="InterPro" id="IPR015943">
    <property type="entry name" value="WD40/YVTN_repeat-like_dom_sf"/>
</dbReference>
<protein>
    <recommendedName>
        <fullName evidence="3">CHAT domain-containing protein</fullName>
    </recommendedName>
</protein>
<dbReference type="InterPro" id="IPR001680">
    <property type="entry name" value="WD40_rpt"/>
</dbReference>
<accession>A0A0U3Q900</accession>
<dbReference type="RefSeq" id="WP_058930817.1">
    <property type="nucleotide sequence ID" value="NZ_CP013747.1"/>
</dbReference>
<dbReference type="SMART" id="SM00320">
    <property type="entry name" value="WD40"/>
    <property type="match status" value="5"/>
</dbReference>
<dbReference type="PROSITE" id="PS50082">
    <property type="entry name" value="WD_REPEATS_2"/>
    <property type="match status" value="1"/>
</dbReference>
<gene>
    <name evidence="4" type="ORF">AU252_11455</name>
</gene>
<sequence>MIPELASALRKAGLAVDWRELADIVWLIRAQVAHAAETETKPTANAEPVPSSWEEPGPPDAVSRFPSPDQIPPPQSPLSSPEVPSAPKPLRAASTVGRILTTGQVSGDAVADLSAVAPRRFALPRRRELERAIRPLIRRQRSSRRRELDLAATVDHYCDTELLVPLLRRQEEPWLDVSLITDSGPSMTIWQDTCRAFGDLLERSGAFRHVGRWSIDASGGGFALTTPTGLLHPDVGGRTLVLVLTDGMSPRWAETEVWQALKLWGKWSPTAILQLLSGSAADLTTLGEAELAATARAAATPSARLQFDYPWWIDETGTEAASTVEVVPLVSLTPGRLAAWARLVTGAVGAEVDAVVAGPRDAPPDGGLLPADDEAARDLLNTSLSPRTRRLGVLLSTVHLSLDLVRIVMERLIPDADISDLAHLIAIDALVFKEDSLAFAPVAQRYFHDLVTAPDALDVWIAVAPYLEAIGGRSPFSLLYEEDRDAVADLPGTTIPLELVERLGLARKTSAPALREALAAPSPSTAEQVRTEPDGSMRLDVKAPVSAMDCLVTGGRLVAVARTDTGTVRAWDLTLRRPFGPQPTDWDVVDAGPIVCTHQRDRPIALTAGHSGSVLLWALGSSHIEDLASGKSEDFAESVFSTGPQPDSRITALGSGMIEGRPFVVSGHADGGLWVWDLSGSAKGGSVIGQSTSAYKSLVWASLDDGPCLLSADSEGGMTVWALQVAEAGLSARVTWKAPARDVITCLAVTEHEGRPLFVTGAGNAIEVWDAATGSLVRPAFKGHLQAVTAIASCESNSGGVIVSGDASGHLIAWDLASGVTLQVGLQDHTEHVTSIVCIREDDRVVIVSAGADGVIRRHPTLDLGERASGAEPDIDFTPLESGGPLVLSITSTFSDGDEVLDWRYVDRGETVFERSGTPRTVRRRLAEGLGSVRSRTQLSERATETVLALRRIIPPRLWPHLREITPSREVTLVLTTDLTGVPWHLLPRDKKSTRWESSLGWRSPVTVVPGWWTNPYQGHLLAEDFVVLLPPPESQTLSSAQQEGVDLASAYPVRPVFATDEGPTSPVGHPQVIHAAGGSMGSLDLRWGPLVFVNVGSTADLATKLLEAGARAVVAPLWAVNAKAARRVAERFYAHVASGSTTAHALTQVRAEMANESYTVSKTVLAFQHFGDPSLTIEFPPPTSSDAFQTEVERTLRLVAPSRPPMFAAALLLDLGTDSRASQQVDDIVRWLVAPEGANVDEDVRVIRAPTGPATVTAAIDALLGTSGASRHKPLFLLVNGSGQSARGDDPVLVFDDAPDEPAVRLRDIVLRLAGSHPGGVLAVSQAGTLPHSSSRRISLLEVSPQQPAPWMLVHWPTVHPRLSTITWAIDDLRSGARATGDVLLTALRTPPENRGQLKALHEFAETLEGSAPKDDDAVRETRAEVQARIWEIGQKHEREGFWGDVTVQGFNLQRLVFTTGNEYEQHPLVTSAAPLELHSGDFSPLVIDRLGLREKLRELVQLRLYNVLVVNGPAGSGKTFAARMLEHLASQTGLFEVFVVDLASTPGITPLAVVGMLSRSMDSERRLVPPPDGDLYALALWVVQEFTASDRTMVWVLDGIDALGVSPRMKEFARRLALVVSQEPRSSLALVLLDFDDQSNELRNSGVAWEQLSGIEPDDVRAFLETSAVQMRTPMSDEVLDEATRQLMSGLPAGPERLAILSERVWRWAGSAAQR</sequence>
<dbReference type="InterPro" id="IPR027417">
    <property type="entry name" value="P-loop_NTPase"/>
</dbReference>
<dbReference type="InterPro" id="IPR047738">
    <property type="entry name" value="SAV_2336-like_N"/>
</dbReference>
<evidence type="ECO:0000259" key="3">
    <source>
        <dbReference type="Pfam" id="PF12770"/>
    </source>
</evidence>
<feature type="domain" description="CHAT" evidence="3">
    <location>
        <begin position="1097"/>
        <end position="1159"/>
    </location>
</feature>
<dbReference type="Pfam" id="PF12770">
    <property type="entry name" value="CHAT"/>
    <property type="match status" value="1"/>
</dbReference>
<dbReference type="InterPro" id="IPR053299">
    <property type="entry name" value="ASTRA_WD_repeat"/>
</dbReference>
<name>A0A0U3Q900_9MICC</name>
<keyword evidence="1" id="KW-0853">WD repeat</keyword>
<dbReference type="NCBIfam" id="NF041121">
    <property type="entry name" value="SAV_2336_NTERM"/>
    <property type="match status" value="1"/>
</dbReference>
<dbReference type="InterPro" id="IPR036322">
    <property type="entry name" value="WD40_repeat_dom_sf"/>
</dbReference>